<organism evidence="10 11">
    <name type="scientific">Coniochaeta pulveracea</name>
    <dbReference type="NCBI Taxonomy" id="177199"/>
    <lineage>
        <taxon>Eukaryota</taxon>
        <taxon>Fungi</taxon>
        <taxon>Dikarya</taxon>
        <taxon>Ascomycota</taxon>
        <taxon>Pezizomycotina</taxon>
        <taxon>Sordariomycetes</taxon>
        <taxon>Sordariomycetidae</taxon>
        <taxon>Coniochaetales</taxon>
        <taxon>Coniochaetaceae</taxon>
        <taxon>Coniochaeta</taxon>
    </lineage>
</organism>
<feature type="binding site" evidence="8">
    <location>
        <position position="490"/>
    </location>
    <ligand>
        <name>Mg(2+)</name>
        <dbReference type="ChEBI" id="CHEBI:18420"/>
        <label>1</label>
        <note>catalytic</note>
    </ligand>
</feature>
<evidence type="ECO:0000256" key="9">
    <source>
        <dbReference type="SAM" id="Phobius"/>
    </source>
</evidence>
<keyword evidence="4" id="KW-0408">Iron</keyword>
<comment type="similarity">
    <text evidence="3">Belongs to the inositol monophosphatase superfamily.</text>
</comment>
<dbReference type="Gene3D" id="3.40.190.80">
    <property type="match status" value="1"/>
</dbReference>
<evidence type="ECO:0000256" key="6">
    <source>
        <dbReference type="ARBA" id="ARBA00022989"/>
    </source>
</evidence>
<evidence type="ECO:0000256" key="4">
    <source>
        <dbReference type="ARBA" id="ARBA00022496"/>
    </source>
</evidence>
<gene>
    <name evidence="10" type="ORF">DL546_001792</name>
</gene>
<dbReference type="AlphaFoldDB" id="A0A420Y4Z3"/>
<comment type="similarity">
    <text evidence="2">Belongs to the oxidase-dependent Fe transporter (OFeT) (TC 9.A.10.1) family.</text>
</comment>
<evidence type="ECO:0000256" key="7">
    <source>
        <dbReference type="ARBA" id="ARBA00023136"/>
    </source>
</evidence>
<evidence type="ECO:0000313" key="10">
    <source>
        <dbReference type="EMBL" id="RKU42907.1"/>
    </source>
</evidence>
<proteinExistence type="inferred from homology"/>
<keyword evidence="4" id="KW-0406">Ion transport</keyword>
<comment type="caution">
    <text evidence="10">The sequence shown here is derived from an EMBL/GenBank/DDBJ whole genome shotgun (WGS) entry which is preliminary data.</text>
</comment>
<accession>A0A420Y4Z3</accession>
<feature type="transmembrane region" description="Helical" evidence="9">
    <location>
        <begin position="88"/>
        <end position="110"/>
    </location>
</feature>
<keyword evidence="4" id="KW-0813">Transport</keyword>
<dbReference type="CDD" id="cd01517">
    <property type="entry name" value="PAP_phosphatase"/>
    <property type="match status" value="1"/>
</dbReference>
<feature type="binding site" evidence="8">
    <location>
        <position position="487"/>
    </location>
    <ligand>
        <name>Mg(2+)</name>
        <dbReference type="ChEBI" id="CHEBI:18420"/>
        <label>1</label>
        <note>catalytic</note>
    </ligand>
</feature>
<dbReference type="GO" id="GO:0015093">
    <property type="term" value="F:ferrous iron transmembrane transporter activity"/>
    <property type="evidence" value="ECO:0007669"/>
    <property type="project" value="TreeGrafter"/>
</dbReference>
<evidence type="ECO:0000313" key="11">
    <source>
        <dbReference type="Proteomes" id="UP000275385"/>
    </source>
</evidence>
<feature type="binding site" evidence="8">
    <location>
        <position position="648"/>
    </location>
    <ligand>
        <name>Mg(2+)</name>
        <dbReference type="ChEBI" id="CHEBI:18420"/>
        <label>1</label>
        <note>catalytic</note>
    </ligand>
</feature>
<dbReference type="GO" id="GO:0046872">
    <property type="term" value="F:metal ion binding"/>
    <property type="evidence" value="ECO:0007669"/>
    <property type="project" value="UniProtKB-KW"/>
</dbReference>
<dbReference type="InterPro" id="IPR000760">
    <property type="entry name" value="Inositol_monophosphatase-like"/>
</dbReference>
<sequence>MTVQVFAVPVFLVVFRESLETVIIVSVLLAFLKQTLGGPEADKTVYKKLIRQVWLGTGLGFLICLVVGAAVIGTFYTAGANKWDSGELLYEGAFALVACVIITVVGAALLRIGKMQEKWRLKIAAAVEGPVMTHASASGRIKHYLEKYSMFILPFITVLREGIEAIVFVAGVSFSAPATAFPTPVVVGLIAGAFVGYLLYKGGSTARLQLFLIASTCLLYLVAAGLMSRAVWSFENHAWTKELGGGEIDEMGSGPGSYDITKSVWHVNCCNPNTNGGSGWGVFNAILGWTNSATYGSVISYNLYWLCVIAGFLTMRYQEVHGHWPLMKPKAVAESDASSQRSEDEGSPTVVASKAVVTEKAVEVHVNELQTAIKVVEQAARLSQSLVSSRDKGVIEKDDLSPVTVGDFAIQALLAATLHAAFPDDGFVGEEDAAELRSNPALLNRIWDVLEEQGAANVVGSKDRVCEVIDMCGKGIPERGRRIWVFDPIDGTKTYVRGEMYAINVALLDGGKQVMSVVGLPVLSMDAQGPVQDDSLDKSGRGSILFAVKGYGAYGRPLVDAKPGETRRLDAHAERVTSLSELRSVTSHKTADSGIDDAHAAICQYLGVDFPGSDLLGWVPRWAVMALGLGNMTVWIYKRRDRLAKIWDHAGAMLLFEEVGGKVTDVDGRDIDLSAGRKMVANYGFVAAPAGIHAQVLKGVRSTLLQQGKAHLLQPTETATSGDIPQYPGDLQPSDPAYEKWKTFFNDPNSLGGSSYNPRGF</sequence>
<evidence type="ECO:0000256" key="5">
    <source>
        <dbReference type="ARBA" id="ARBA00022692"/>
    </source>
</evidence>
<feature type="transmembrane region" description="Helical" evidence="9">
    <location>
        <begin position="6"/>
        <end position="32"/>
    </location>
</feature>
<dbReference type="SUPFAM" id="SSF56655">
    <property type="entry name" value="Carbohydrate phosphatase"/>
    <property type="match status" value="1"/>
</dbReference>
<keyword evidence="5 9" id="KW-0812">Transmembrane</keyword>
<evidence type="ECO:0000256" key="1">
    <source>
        <dbReference type="ARBA" id="ARBA00004141"/>
    </source>
</evidence>
<dbReference type="InterPro" id="IPR004923">
    <property type="entry name" value="FTR1/Fip1/EfeU"/>
</dbReference>
<feature type="transmembrane region" description="Helical" evidence="9">
    <location>
        <begin position="180"/>
        <end position="199"/>
    </location>
</feature>
<feature type="transmembrane region" description="Helical" evidence="9">
    <location>
        <begin position="211"/>
        <end position="232"/>
    </location>
</feature>
<feature type="binding site" evidence="8">
    <location>
        <position position="430"/>
    </location>
    <ligand>
        <name>Mg(2+)</name>
        <dbReference type="ChEBI" id="CHEBI:18420"/>
        <label>1</label>
        <note>catalytic</note>
    </ligand>
</feature>
<feature type="binding site" evidence="8">
    <location>
        <position position="489"/>
    </location>
    <ligand>
        <name>Mg(2+)</name>
        <dbReference type="ChEBI" id="CHEBI:18420"/>
        <label>1</label>
        <note>catalytic</note>
    </ligand>
</feature>
<evidence type="ECO:0000256" key="8">
    <source>
        <dbReference type="PIRSR" id="PIRSR600760-2"/>
    </source>
</evidence>
<reference evidence="10 11" key="1">
    <citation type="submission" date="2018-08" db="EMBL/GenBank/DDBJ databases">
        <title>Draft genome of the lignicolous fungus Coniochaeta pulveracea.</title>
        <authorList>
            <person name="Borstlap C.J."/>
            <person name="De Witt R.N."/>
            <person name="Botha A."/>
            <person name="Volschenk H."/>
        </authorList>
    </citation>
    <scope>NUCLEOTIDE SEQUENCE [LARGE SCALE GENOMIC DNA]</scope>
    <source>
        <strain evidence="10 11">CAB683</strain>
    </source>
</reference>
<dbReference type="PANTHER" id="PTHR31632:SF2">
    <property type="entry name" value="PLASMA MEMBRANE IRON PERMEASE"/>
    <property type="match status" value="1"/>
</dbReference>
<keyword evidence="7 9" id="KW-0472">Membrane</keyword>
<evidence type="ECO:0000256" key="3">
    <source>
        <dbReference type="ARBA" id="ARBA00009759"/>
    </source>
</evidence>
<keyword evidence="6 9" id="KW-1133">Transmembrane helix</keyword>
<keyword evidence="8" id="KW-0479">Metal-binding</keyword>
<protein>
    <submittedName>
        <fullName evidence="10">Uncharacterized protein</fullName>
    </submittedName>
</protein>
<name>A0A420Y4Z3_9PEZI</name>
<feature type="transmembrane region" description="Helical" evidence="9">
    <location>
        <begin position="53"/>
        <end position="76"/>
    </location>
</feature>
<dbReference type="Gene3D" id="3.30.540.10">
    <property type="entry name" value="Fructose-1,6-Bisphosphatase, subunit A, domain 1"/>
    <property type="match status" value="1"/>
</dbReference>
<keyword evidence="8" id="KW-0460">Magnesium</keyword>
<keyword evidence="4" id="KW-0410">Iron transport</keyword>
<comment type="subcellular location">
    <subcellularLocation>
        <location evidence="1">Membrane</location>
        <topology evidence="1">Multi-pass membrane protein</topology>
    </subcellularLocation>
</comment>
<dbReference type="EMBL" id="QVQW01000049">
    <property type="protein sequence ID" value="RKU42907.1"/>
    <property type="molecule type" value="Genomic_DNA"/>
</dbReference>
<dbReference type="Proteomes" id="UP000275385">
    <property type="component" value="Unassembled WGS sequence"/>
</dbReference>
<dbReference type="PANTHER" id="PTHR31632">
    <property type="entry name" value="IRON TRANSPORTER FTH1"/>
    <property type="match status" value="1"/>
</dbReference>
<dbReference type="GO" id="GO:0033573">
    <property type="term" value="C:high-affinity iron permease complex"/>
    <property type="evidence" value="ECO:0007669"/>
    <property type="project" value="InterPro"/>
</dbReference>
<evidence type="ECO:0000256" key="2">
    <source>
        <dbReference type="ARBA" id="ARBA00008333"/>
    </source>
</evidence>
<keyword evidence="11" id="KW-1185">Reference proteome</keyword>
<feature type="transmembrane region" description="Helical" evidence="9">
    <location>
        <begin position="150"/>
        <end position="174"/>
    </location>
</feature>
<dbReference type="STRING" id="177199.A0A420Y4Z3"/>
<dbReference type="Pfam" id="PF03239">
    <property type="entry name" value="FTR1"/>
    <property type="match status" value="1"/>
</dbReference>
<dbReference type="OrthoDB" id="4364at2759"/>
<comment type="cofactor">
    <cofactor evidence="8">
        <name>Mg(2+)</name>
        <dbReference type="ChEBI" id="CHEBI:18420"/>
    </cofactor>
</comment>
<dbReference type="Pfam" id="PF00459">
    <property type="entry name" value="Inositol_P"/>
    <property type="match status" value="1"/>
</dbReference>